<dbReference type="EMBL" id="LCWF01000096">
    <property type="protein sequence ID" value="KKY20470.1"/>
    <property type="molecule type" value="Genomic_DNA"/>
</dbReference>
<protein>
    <submittedName>
        <fullName evidence="2">Putative sequence orphan</fullName>
    </submittedName>
</protein>
<sequence>MVFSAVNQPQKSVPVLSRVQLPGEDFASDGGSTQFHPLRESVLNAGSALGLPVKKRRTRMDKDNTSPPLTRVRVCTPPARLRDLVLSASSSPVQGFSQSPESHCAMRDAYDGGSVSHIRSVALEHAKLLPNTSAGYMTSTIDHLTSEGTQIEHNAGGSSVPEDDDFAIDASIFDTVMDDEAENGSFMCNDKGRKRSPEPDHLHGPKMKQSTRSPPSPIINSASAIDLTQSPHKTLRSDSGQPNPFVRAAFPAASAPSPLVPNLNPYRRILACFRMADLLRSSATSNAPMLEVFASVTSSRRHEDKQYFTFSDLFFPSRPPEVHGSYTGWKGVDLYEDDTKPFLEAKPNAVVLCRAICILLKKSSPVPGPATGDMFRIAHTTDLHLKVLNIWPATWDDVEYTRGMVL</sequence>
<comment type="caution">
    <text evidence="2">The sequence shown here is derived from an EMBL/GenBank/DDBJ whole genome shotgun (WGS) entry which is preliminary data.</text>
</comment>
<evidence type="ECO:0000313" key="2">
    <source>
        <dbReference type="EMBL" id="KKY20470.1"/>
    </source>
</evidence>
<dbReference type="AlphaFoldDB" id="A0A0G2GUP4"/>
<dbReference type="OrthoDB" id="4174368at2759"/>
<reference evidence="2 3" key="1">
    <citation type="submission" date="2015-05" db="EMBL/GenBank/DDBJ databases">
        <title>Distinctive expansion of gene families associated with plant cell wall degradation and secondary metabolism in the genomes of grapevine trunk pathogens.</title>
        <authorList>
            <person name="Lawrence D.P."/>
            <person name="Travadon R."/>
            <person name="Rolshausen P.E."/>
            <person name="Baumgartner K."/>
        </authorList>
    </citation>
    <scope>NUCLEOTIDE SEQUENCE [LARGE SCALE GENOMIC DNA]</scope>
    <source>
        <strain evidence="2">UCRPC4</strain>
    </source>
</reference>
<feature type="region of interest" description="Disordered" evidence="1">
    <location>
        <begin position="182"/>
        <end position="221"/>
    </location>
</feature>
<name>A0A0G2GUP4_PHACM</name>
<organism evidence="2 3">
    <name type="scientific">Phaeomoniella chlamydospora</name>
    <name type="common">Phaeoacremonium chlamydosporum</name>
    <dbReference type="NCBI Taxonomy" id="158046"/>
    <lineage>
        <taxon>Eukaryota</taxon>
        <taxon>Fungi</taxon>
        <taxon>Dikarya</taxon>
        <taxon>Ascomycota</taxon>
        <taxon>Pezizomycotina</taxon>
        <taxon>Eurotiomycetes</taxon>
        <taxon>Chaetothyriomycetidae</taxon>
        <taxon>Phaeomoniellales</taxon>
        <taxon>Phaeomoniellaceae</taxon>
        <taxon>Phaeomoniella</taxon>
    </lineage>
</organism>
<proteinExistence type="predicted"/>
<gene>
    <name evidence="2" type="ORF">UCRPC4_g04172</name>
</gene>
<accession>A0A0G2GUP4</accession>
<evidence type="ECO:0000256" key="1">
    <source>
        <dbReference type="SAM" id="MobiDB-lite"/>
    </source>
</evidence>
<dbReference type="Proteomes" id="UP000053317">
    <property type="component" value="Unassembled WGS sequence"/>
</dbReference>
<reference evidence="2 3" key="2">
    <citation type="submission" date="2015-05" db="EMBL/GenBank/DDBJ databases">
        <authorList>
            <person name="Morales-Cruz A."/>
            <person name="Amrine K.C."/>
            <person name="Cantu D."/>
        </authorList>
    </citation>
    <scope>NUCLEOTIDE SEQUENCE [LARGE SCALE GENOMIC DNA]</scope>
    <source>
        <strain evidence="2">UCRPC4</strain>
    </source>
</reference>
<evidence type="ECO:0000313" key="3">
    <source>
        <dbReference type="Proteomes" id="UP000053317"/>
    </source>
</evidence>
<keyword evidence="3" id="KW-1185">Reference proteome</keyword>